<evidence type="ECO:0000313" key="2">
    <source>
        <dbReference type="EMBL" id="KAF8886702.1"/>
    </source>
</evidence>
<proteinExistence type="predicted"/>
<keyword evidence="1" id="KW-1133">Transmembrane helix</keyword>
<evidence type="ECO:0000256" key="1">
    <source>
        <dbReference type="SAM" id="Phobius"/>
    </source>
</evidence>
<comment type="caution">
    <text evidence="2">The sequence shown here is derived from an EMBL/GenBank/DDBJ whole genome shotgun (WGS) entry which is preliminary data.</text>
</comment>
<dbReference type="OrthoDB" id="4141464at2759"/>
<keyword evidence="1" id="KW-0472">Membrane</keyword>
<gene>
    <name evidence="2" type="ORF">CPB84DRAFT_1538257</name>
</gene>
<dbReference type="AlphaFoldDB" id="A0A9P5NF41"/>
<evidence type="ECO:0000313" key="3">
    <source>
        <dbReference type="Proteomes" id="UP000724874"/>
    </source>
</evidence>
<feature type="transmembrane region" description="Helical" evidence="1">
    <location>
        <begin position="105"/>
        <end position="123"/>
    </location>
</feature>
<feature type="transmembrane region" description="Helical" evidence="1">
    <location>
        <begin position="63"/>
        <end position="85"/>
    </location>
</feature>
<organism evidence="2 3">
    <name type="scientific">Gymnopilus junonius</name>
    <name type="common">Spectacular rustgill mushroom</name>
    <name type="synonym">Gymnopilus spectabilis subsp. junonius</name>
    <dbReference type="NCBI Taxonomy" id="109634"/>
    <lineage>
        <taxon>Eukaryota</taxon>
        <taxon>Fungi</taxon>
        <taxon>Dikarya</taxon>
        <taxon>Basidiomycota</taxon>
        <taxon>Agaricomycotina</taxon>
        <taxon>Agaricomycetes</taxon>
        <taxon>Agaricomycetidae</taxon>
        <taxon>Agaricales</taxon>
        <taxon>Agaricineae</taxon>
        <taxon>Hymenogastraceae</taxon>
        <taxon>Gymnopilus</taxon>
    </lineage>
</organism>
<sequence length="134" mass="15291">MEEGLNHETLPLLGTTQPHRLHYLDNLRATLTVVLIFHHVAKQLRWLFLALQITTSSFPEYEIGLPASIYALFLRPSLVVILSLAWKSVFGVPGVYTKLSGPTTYVSILLSLDFIYLFLRWCVRQGPNYSDLPF</sequence>
<reference evidence="2" key="1">
    <citation type="submission" date="2020-11" db="EMBL/GenBank/DDBJ databases">
        <authorList>
            <consortium name="DOE Joint Genome Institute"/>
            <person name="Ahrendt S."/>
            <person name="Riley R."/>
            <person name="Andreopoulos W."/>
            <person name="LaButti K."/>
            <person name="Pangilinan J."/>
            <person name="Ruiz-duenas F.J."/>
            <person name="Barrasa J.M."/>
            <person name="Sanchez-Garcia M."/>
            <person name="Camarero S."/>
            <person name="Miyauchi S."/>
            <person name="Serrano A."/>
            <person name="Linde D."/>
            <person name="Babiker R."/>
            <person name="Drula E."/>
            <person name="Ayuso-Fernandez I."/>
            <person name="Pacheco R."/>
            <person name="Padilla G."/>
            <person name="Ferreira P."/>
            <person name="Barriuso J."/>
            <person name="Kellner H."/>
            <person name="Castanera R."/>
            <person name="Alfaro M."/>
            <person name="Ramirez L."/>
            <person name="Pisabarro A.G."/>
            <person name="Kuo A."/>
            <person name="Tritt A."/>
            <person name="Lipzen A."/>
            <person name="He G."/>
            <person name="Yan M."/>
            <person name="Ng V."/>
            <person name="Cullen D."/>
            <person name="Martin F."/>
            <person name="Rosso M.-N."/>
            <person name="Henrissat B."/>
            <person name="Hibbett D."/>
            <person name="Martinez A.T."/>
            <person name="Grigoriev I.V."/>
        </authorList>
    </citation>
    <scope>NUCLEOTIDE SEQUENCE</scope>
    <source>
        <strain evidence="2">AH 44721</strain>
    </source>
</reference>
<evidence type="ECO:0008006" key="4">
    <source>
        <dbReference type="Google" id="ProtNLM"/>
    </source>
</evidence>
<name>A0A9P5NF41_GYMJU</name>
<accession>A0A9P5NF41</accession>
<keyword evidence="3" id="KW-1185">Reference proteome</keyword>
<dbReference type="Proteomes" id="UP000724874">
    <property type="component" value="Unassembled WGS sequence"/>
</dbReference>
<keyword evidence="1" id="KW-0812">Transmembrane</keyword>
<protein>
    <recommendedName>
        <fullName evidence="4">Acyltransferase 3 domain-containing protein</fullName>
    </recommendedName>
</protein>
<dbReference type="EMBL" id="JADNYJ010000094">
    <property type="protein sequence ID" value="KAF8886702.1"/>
    <property type="molecule type" value="Genomic_DNA"/>
</dbReference>